<gene>
    <name evidence="2" type="ORF">GCM10011608_10660</name>
</gene>
<name>A0A917TLL9_9ACTN</name>
<dbReference type="Proteomes" id="UP000608890">
    <property type="component" value="Unassembled WGS sequence"/>
</dbReference>
<keyword evidence="3" id="KW-1185">Reference proteome</keyword>
<dbReference type="RefSeq" id="WP_189041107.1">
    <property type="nucleotide sequence ID" value="NZ_BMNB01000003.1"/>
</dbReference>
<comment type="caution">
    <text evidence="2">The sequence shown here is derived from an EMBL/GenBank/DDBJ whole genome shotgun (WGS) entry which is preliminary data.</text>
</comment>
<dbReference type="AlphaFoldDB" id="A0A917TLL9"/>
<organism evidence="2 3">
    <name type="scientific">Micromonospora sonchi</name>
    <dbReference type="NCBI Taxonomy" id="1763543"/>
    <lineage>
        <taxon>Bacteria</taxon>
        <taxon>Bacillati</taxon>
        <taxon>Actinomycetota</taxon>
        <taxon>Actinomycetes</taxon>
        <taxon>Micromonosporales</taxon>
        <taxon>Micromonosporaceae</taxon>
        <taxon>Micromonospora</taxon>
    </lineage>
</organism>
<protein>
    <submittedName>
        <fullName evidence="2">Uncharacterized protein</fullName>
    </submittedName>
</protein>
<evidence type="ECO:0000313" key="3">
    <source>
        <dbReference type="Proteomes" id="UP000608890"/>
    </source>
</evidence>
<sequence length="54" mass="5848">MFASASVTIGYAPSEIRPTRAIRGADGERQTVRVRPGRSNSRRAAIRASLGYGR</sequence>
<reference evidence="2" key="2">
    <citation type="submission" date="2020-09" db="EMBL/GenBank/DDBJ databases">
        <authorList>
            <person name="Sun Q."/>
            <person name="Zhou Y."/>
        </authorList>
    </citation>
    <scope>NUCLEOTIDE SEQUENCE</scope>
    <source>
        <strain evidence="2">CGMCC 4.7312</strain>
    </source>
</reference>
<feature type="region of interest" description="Disordered" evidence="1">
    <location>
        <begin position="24"/>
        <end position="54"/>
    </location>
</feature>
<evidence type="ECO:0000313" key="2">
    <source>
        <dbReference type="EMBL" id="GGM27719.1"/>
    </source>
</evidence>
<reference evidence="2" key="1">
    <citation type="journal article" date="2014" name="Int. J. Syst. Evol. Microbiol.">
        <title>Complete genome sequence of Corynebacterium casei LMG S-19264T (=DSM 44701T), isolated from a smear-ripened cheese.</title>
        <authorList>
            <consortium name="US DOE Joint Genome Institute (JGI-PGF)"/>
            <person name="Walter F."/>
            <person name="Albersmeier A."/>
            <person name="Kalinowski J."/>
            <person name="Ruckert C."/>
        </authorList>
    </citation>
    <scope>NUCLEOTIDE SEQUENCE</scope>
    <source>
        <strain evidence="2">CGMCC 4.7312</strain>
    </source>
</reference>
<dbReference type="EMBL" id="BMNB01000003">
    <property type="protein sequence ID" value="GGM27719.1"/>
    <property type="molecule type" value="Genomic_DNA"/>
</dbReference>
<evidence type="ECO:0000256" key="1">
    <source>
        <dbReference type="SAM" id="MobiDB-lite"/>
    </source>
</evidence>
<accession>A0A917TLL9</accession>
<proteinExistence type="predicted"/>